<proteinExistence type="predicted"/>
<protein>
    <submittedName>
        <fullName evidence="1">Uncharacterized protein</fullName>
    </submittedName>
</protein>
<evidence type="ECO:0000313" key="1">
    <source>
        <dbReference type="EMBL" id="KAI9391396.1"/>
    </source>
</evidence>
<comment type="caution">
    <text evidence="1">The sequence shown here is derived from an EMBL/GenBank/DDBJ whole genome shotgun (WGS) entry which is preliminary data.</text>
</comment>
<reference evidence="1 2" key="1">
    <citation type="journal article" date="2006" name="Science">
        <title>The genome of black cottonwood, Populus trichocarpa (Torr. &amp; Gray).</title>
        <authorList>
            <person name="Tuskan G.A."/>
            <person name="Difazio S."/>
            <person name="Jansson S."/>
            <person name="Bohlmann J."/>
            <person name="Grigoriev I."/>
            <person name="Hellsten U."/>
            <person name="Putnam N."/>
            <person name="Ralph S."/>
            <person name="Rombauts S."/>
            <person name="Salamov A."/>
            <person name="Schein J."/>
            <person name="Sterck L."/>
            <person name="Aerts A."/>
            <person name="Bhalerao R.R."/>
            <person name="Bhalerao R.P."/>
            <person name="Blaudez D."/>
            <person name="Boerjan W."/>
            <person name="Brun A."/>
            <person name="Brunner A."/>
            <person name="Busov V."/>
            <person name="Campbell M."/>
            <person name="Carlson J."/>
            <person name="Chalot M."/>
            <person name="Chapman J."/>
            <person name="Chen G.L."/>
            <person name="Cooper D."/>
            <person name="Coutinho P.M."/>
            <person name="Couturier J."/>
            <person name="Covert S."/>
            <person name="Cronk Q."/>
            <person name="Cunningham R."/>
            <person name="Davis J."/>
            <person name="Degroeve S."/>
            <person name="Dejardin A."/>
            <person name="Depamphilis C."/>
            <person name="Detter J."/>
            <person name="Dirks B."/>
            <person name="Dubchak I."/>
            <person name="Duplessis S."/>
            <person name="Ehlting J."/>
            <person name="Ellis B."/>
            <person name="Gendler K."/>
            <person name="Goodstein D."/>
            <person name="Gribskov M."/>
            <person name="Grimwood J."/>
            <person name="Groover A."/>
            <person name="Gunter L."/>
            <person name="Hamberger B."/>
            <person name="Heinze B."/>
            <person name="Helariutta Y."/>
            <person name="Henrissat B."/>
            <person name="Holligan D."/>
            <person name="Holt R."/>
            <person name="Huang W."/>
            <person name="Islam-Faridi N."/>
            <person name="Jones S."/>
            <person name="Jones-Rhoades M."/>
            <person name="Jorgensen R."/>
            <person name="Joshi C."/>
            <person name="Kangasjarvi J."/>
            <person name="Karlsson J."/>
            <person name="Kelleher C."/>
            <person name="Kirkpatrick R."/>
            <person name="Kirst M."/>
            <person name="Kohler A."/>
            <person name="Kalluri U."/>
            <person name="Larimer F."/>
            <person name="Leebens-Mack J."/>
            <person name="Leple J.C."/>
            <person name="Locascio P."/>
            <person name="Lou Y."/>
            <person name="Lucas S."/>
            <person name="Martin F."/>
            <person name="Montanini B."/>
            <person name="Napoli C."/>
            <person name="Nelson D.R."/>
            <person name="Nelson C."/>
            <person name="Nieminen K."/>
            <person name="Nilsson O."/>
            <person name="Pereda V."/>
            <person name="Peter G."/>
            <person name="Philippe R."/>
            <person name="Pilate G."/>
            <person name="Poliakov A."/>
            <person name="Razumovskaya J."/>
            <person name="Richardson P."/>
            <person name="Rinaldi C."/>
            <person name="Ritland K."/>
            <person name="Rouze P."/>
            <person name="Ryaboy D."/>
            <person name="Schmutz J."/>
            <person name="Schrader J."/>
            <person name="Segerman B."/>
            <person name="Shin H."/>
            <person name="Siddiqui A."/>
            <person name="Sterky F."/>
            <person name="Terry A."/>
            <person name="Tsai C.J."/>
            <person name="Uberbacher E."/>
            <person name="Unneberg P."/>
            <person name="Vahala J."/>
            <person name="Wall K."/>
            <person name="Wessler S."/>
            <person name="Yang G."/>
            <person name="Yin T."/>
            <person name="Douglas C."/>
            <person name="Marra M."/>
            <person name="Sandberg G."/>
            <person name="Van de Peer Y."/>
            <person name="Rokhsar D."/>
        </authorList>
    </citation>
    <scope>NUCLEOTIDE SEQUENCE [LARGE SCALE GENOMIC DNA]</scope>
    <source>
        <strain evidence="2">cv. Nisqually</strain>
    </source>
</reference>
<dbReference type="EMBL" id="CM009296">
    <property type="protein sequence ID" value="KAI9391396.1"/>
    <property type="molecule type" value="Genomic_DNA"/>
</dbReference>
<accession>A0ACC0SQ96</accession>
<keyword evidence="2" id="KW-1185">Reference proteome</keyword>
<evidence type="ECO:0000313" key="2">
    <source>
        <dbReference type="Proteomes" id="UP000006729"/>
    </source>
</evidence>
<sequence>MAIIAFVLFYFLVLFICWQAYNREAGSKSWCRGELNLLQFRDQGTASSMTDFWALVLAYRKADASCITKSQGNFPSSGE</sequence>
<gene>
    <name evidence="1" type="ORF">POPTR_007G077350v4</name>
</gene>
<dbReference type="Proteomes" id="UP000006729">
    <property type="component" value="Chromosome 7"/>
</dbReference>
<organism evidence="1 2">
    <name type="scientific">Populus trichocarpa</name>
    <name type="common">Western balsam poplar</name>
    <name type="synonym">Populus balsamifera subsp. trichocarpa</name>
    <dbReference type="NCBI Taxonomy" id="3694"/>
    <lineage>
        <taxon>Eukaryota</taxon>
        <taxon>Viridiplantae</taxon>
        <taxon>Streptophyta</taxon>
        <taxon>Embryophyta</taxon>
        <taxon>Tracheophyta</taxon>
        <taxon>Spermatophyta</taxon>
        <taxon>Magnoliopsida</taxon>
        <taxon>eudicotyledons</taxon>
        <taxon>Gunneridae</taxon>
        <taxon>Pentapetalae</taxon>
        <taxon>rosids</taxon>
        <taxon>fabids</taxon>
        <taxon>Malpighiales</taxon>
        <taxon>Salicaceae</taxon>
        <taxon>Saliceae</taxon>
        <taxon>Populus</taxon>
    </lineage>
</organism>
<name>A0ACC0SQ96_POPTR</name>